<gene>
    <name evidence="4" type="ORF">GCM10025780_03800</name>
</gene>
<protein>
    <submittedName>
        <fullName evidence="4">ABC transporter substrate-binding protein</fullName>
    </submittedName>
</protein>
<feature type="chain" id="PRO_5045825452" evidence="2">
    <location>
        <begin position="22"/>
        <end position="504"/>
    </location>
</feature>
<keyword evidence="5" id="KW-1185">Reference proteome</keyword>
<dbReference type="PANTHER" id="PTHR30290:SF38">
    <property type="entry name" value="D,D-DIPEPTIDE-BINDING PERIPLASMIC PROTEIN DDPA-RELATED"/>
    <property type="match status" value="1"/>
</dbReference>
<dbReference type="InterPro" id="IPR039424">
    <property type="entry name" value="SBP_5"/>
</dbReference>
<comment type="caution">
    <text evidence="4">The sequence shown here is derived from an EMBL/GenBank/DDBJ whole genome shotgun (WGS) entry which is preliminary data.</text>
</comment>
<organism evidence="4 5">
    <name type="scientific">Frondihabitans cladoniiphilus</name>
    <dbReference type="NCBI Taxonomy" id="715785"/>
    <lineage>
        <taxon>Bacteria</taxon>
        <taxon>Bacillati</taxon>
        <taxon>Actinomycetota</taxon>
        <taxon>Actinomycetes</taxon>
        <taxon>Micrococcales</taxon>
        <taxon>Microbacteriaceae</taxon>
        <taxon>Frondihabitans</taxon>
    </lineage>
</organism>
<dbReference type="PROSITE" id="PS51257">
    <property type="entry name" value="PROKAR_LIPOPROTEIN"/>
    <property type="match status" value="1"/>
</dbReference>
<evidence type="ECO:0000313" key="5">
    <source>
        <dbReference type="Proteomes" id="UP001501295"/>
    </source>
</evidence>
<dbReference type="SUPFAM" id="SSF53850">
    <property type="entry name" value="Periplasmic binding protein-like II"/>
    <property type="match status" value="1"/>
</dbReference>
<dbReference type="Proteomes" id="UP001501295">
    <property type="component" value="Unassembled WGS sequence"/>
</dbReference>
<dbReference type="Gene3D" id="3.40.190.10">
    <property type="entry name" value="Periplasmic binding protein-like II"/>
    <property type="match status" value="1"/>
</dbReference>
<dbReference type="Gene3D" id="3.90.76.10">
    <property type="entry name" value="Dipeptide-binding Protein, Domain 1"/>
    <property type="match status" value="1"/>
</dbReference>
<evidence type="ECO:0000313" key="4">
    <source>
        <dbReference type="EMBL" id="GAA4665622.1"/>
    </source>
</evidence>
<dbReference type="PIRSF" id="PIRSF002741">
    <property type="entry name" value="MppA"/>
    <property type="match status" value="1"/>
</dbReference>
<keyword evidence="1 2" id="KW-0732">Signal</keyword>
<sequence>MRSARILAGAALALTVALVAAGCSSSSSSSSSSSGKADSGATVNVGLVLEPTDLDIRTTSGIALDQILIDNVYQGLVGRTSTNKIVNVLAKSHTISSDGLTYTFTLNSGVTFDDGAKLTADDVVWSLEQVKNTPTFQNSTDLSAVSSITAPSADTVELKLSAPDSQLLWNLSGRAGLVLEKAATNDRKTTANGTGPYKLATWKQGDSVHLTRFSGYWGTKAKVAGVVFKYYTSASAAINATISGDVDVQTAVDPTLKAQLSGVSGVKLVSGKTTDKYTLAFNNAVAPFTDIRVRQAIRQAIDTKALITALGGSAVQQGGPIPELDPGYQNLDSVDAYNPTKAKELLKEAGQTDLTLNLTYPNIYPAQVGDILTSQLKAVGITLKVQQTDFTTWINNVLLKRPATYQLSFVDHAESHDFDNWANPDYYFGYDNATVQQLYKESIAATDTSVANAKLAQAAKIVAEDAPADWLYTSTTITAIHDGVTGFPTSSTSARLDLANLAKS</sequence>
<name>A0ABP8VJA9_9MICO</name>
<feature type="domain" description="Solute-binding protein family 5" evidence="3">
    <location>
        <begin position="84"/>
        <end position="396"/>
    </location>
</feature>
<feature type="signal peptide" evidence="2">
    <location>
        <begin position="1"/>
        <end position="21"/>
    </location>
</feature>
<evidence type="ECO:0000256" key="2">
    <source>
        <dbReference type="SAM" id="SignalP"/>
    </source>
</evidence>
<reference evidence="5" key="1">
    <citation type="journal article" date="2019" name="Int. J. Syst. Evol. Microbiol.">
        <title>The Global Catalogue of Microorganisms (GCM) 10K type strain sequencing project: providing services to taxonomists for standard genome sequencing and annotation.</title>
        <authorList>
            <consortium name="The Broad Institute Genomics Platform"/>
            <consortium name="The Broad Institute Genome Sequencing Center for Infectious Disease"/>
            <person name="Wu L."/>
            <person name="Ma J."/>
        </authorList>
    </citation>
    <scope>NUCLEOTIDE SEQUENCE [LARGE SCALE GENOMIC DNA]</scope>
    <source>
        <strain evidence="5">JCM 18956</strain>
    </source>
</reference>
<dbReference type="InterPro" id="IPR030678">
    <property type="entry name" value="Peptide/Ni-bd"/>
</dbReference>
<proteinExistence type="predicted"/>
<evidence type="ECO:0000259" key="3">
    <source>
        <dbReference type="Pfam" id="PF00496"/>
    </source>
</evidence>
<dbReference type="RefSeq" id="WP_345372578.1">
    <property type="nucleotide sequence ID" value="NZ_BAABLM010000001.1"/>
</dbReference>
<dbReference type="PANTHER" id="PTHR30290">
    <property type="entry name" value="PERIPLASMIC BINDING COMPONENT OF ABC TRANSPORTER"/>
    <property type="match status" value="1"/>
</dbReference>
<accession>A0ABP8VJA9</accession>
<dbReference type="InterPro" id="IPR000914">
    <property type="entry name" value="SBP_5_dom"/>
</dbReference>
<dbReference type="Pfam" id="PF00496">
    <property type="entry name" value="SBP_bac_5"/>
    <property type="match status" value="1"/>
</dbReference>
<dbReference type="EMBL" id="BAABLM010000001">
    <property type="protein sequence ID" value="GAA4665622.1"/>
    <property type="molecule type" value="Genomic_DNA"/>
</dbReference>
<dbReference type="Gene3D" id="3.10.105.10">
    <property type="entry name" value="Dipeptide-binding Protein, Domain 3"/>
    <property type="match status" value="1"/>
</dbReference>
<evidence type="ECO:0000256" key="1">
    <source>
        <dbReference type="ARBA" id="ARBA00022729"/>
    </source>
</evidence>